<feature type="transmembrane region" description="Helical" evidence="1">
    <location>
        <begin position="12"/>
        <end position="34"/>
    </location>
</feature>
<feature type="transmembrane region" description="Helical" evidence="1">
    <location>
        <begin position="110"/>
        <end position="129"/>
    </location>
</feature>
<dbReference type="Proteomes" id="UP000269019">
    <property type="component" value="Chromosome"/>
</dbReference>
<dbReference type="RefSeq" id="WP_123925627.1">
    <property type="nucleotide sequence ID" value="NZ_CP033896.1"/>
</dbReference>
<name>A0A3G6J3J6_9CORY</name>
<evidence type="ECO:0000256" key="1">
    <source>
        <dbReference type="SAM" id="Phobius"/>
    </source>
</evidence>
<keyword evidence="1" id="KW-0812">Transmembrane</keyword>
<organism evidence="2 3">
    <name type="scientific">Corynebacterium choanae</name>
    <dbReference type="NCBI Taxonomy" id="1862358"/>
    <lineage>
        <taxon>Bacteria</taxon>
        <taxon>Bacillati</taxon>
        <taxon>Actinomycetota</taxon>
        <taxon>Actinomycetes</taxon>
        <taxon>Mycobacteriales</taxon>
        <taxon>Corynebacteriaceae</taxon>
        <taxon>Corynebacterium</taxon>
    </lineage>
</organism>
<protein>
    <submittedName>
        <fullName evidence="2">Uncharacterized protein</fullName>
    </submittedName>
</protein>
<dbReference type="KEGG" id="ccho:CCHOA_00320"/>
<evidence type="ECO:0000313" key="2">
    <source>
        <dbReference type="EMBL" id="AZA12496.1"/>
    </source>
</evidence>
<dbReference type="EMBL" id="CP033896">
    <property type="protein sequence ID" value="AZA12496.1"/>
    <property type="molecule type" value="Genomic_DNA"/>
</dbReference>
<sequence>MAEQRGSRLPCFMATIPGNLIAATILVTIIDLYVQPWQLADKFLLVVLANYRTGYVQYGQQRPDVTAQQPRLPAPPAHPIVEGMLAYPILGAMVACVNFIRWNLDVSEAVALGLFAALTAHAFMIGTSMIPLRHSWTLHAVNVVAIAILCMPIGEPIYHVAGAAVYLCITMALACRWNKPGTENLHQIAQRESGVDSIQKDGSQKG</sequence>
<keyword evidence="1" id="KW-0472">Membrane</keyword>
<feature type="transmembrane region" description="Helical" evidence="1">
    <location>
        <begin position="85"/>
        <end position="104"/>
    </location>
</feature>
<keyword evidence="3" id="KW-1185">Reference proteome</keyword>
<keyword evidence="1" id="KW-1133">Transmembrane helix</keyword>
<proteinExistence type="predicted"/>
<reference evidence="2 3" key="1">
    <citation type="submission" date="2018-11" db="EMBL/GenBank/DDBJ databases">
        <authorList>
            <person name="Kleinhagauer T."/>
            <person name="Glaeser S.P."/>
            <person name="Spergser J."/>
            <person name="Ruckert C."/>
            <person name="Kaempfer P."/>
            <person name="Busse H.-J."/>
        </authorList>
    </citation>
    <scope>NUCLEOTIDE SEQUENCE [LARGE SCALE GENOMIC DNA]</scope>
    <source>
        <strain evidence="2 3">200CH</strain>
    </source>
</reference>
<dbReference type="AlphaFoldDB" id="A0A3G6J3J6"/>
<accession>A0A3G6J3J6</accession>
<gene>
    <name evidence="2" type="ORF">CCHOA_00320</name>
</gene>
<evidence type="ECO:0000313" key="3">
    <source>
        <dbReference type="Proteomes" id="UP000269019"/>
    </source>
</evidence>